<dbReference type="AlphaFoldDB" id="A0AAW6U314"/>
<protein>
    <recommendedName>
        <fullName evidence="2">Phosphoesterase</fullName>
        <ecNumber evidence="2">3.1.4.-</ecNumber>
    </recommendedName>
</protein>
<name>A0AAW6U314_9MOLU</name>
<reference evidence="4" key="1">
    <citation type="submission" date="2023-05" db="EMBL/GenBank/DDBJ databases">
        <title>Mariniplasma microaerophilum sp. nov., a novel anaerobic mollicute isolated from terrestrial mud volcano, Taman Peninsula, Russia.</title>
        <authorList>
            <person name="Khomyakova M.A."/>
            <person name="Merkel A.Y."/>
            <person name="Slobodkin A.I."/>
        </authorList>
    </citation>
    <scope>NUCLEOTIDE SEQUENCE</scope>
    <source>
        <strain evidence="4">M4Ah</strain>
    </source>
</reference>
<dbReference type="RefSeq" id="WP_282838763.1">
    <property type="nucleotide sequence ID" value="NZ_JASCXW010000003.1"/>
</dbReference>
<evidence type="ECO:0000259" key="3">
    <source>
        <dbReference type="Pfam" id="PF12850"/>
    </source>
</evidence>
<organism evidence="4 5">
    <name type="scientific">Peloplasma aerotolerans</name>
    <dbReference type="NCBI Taxonomy" id="3044389"/>
    <lineage>
        <taxon>Bacteria</taxon>
        <taxon>Bacillati</taxon>
        <taxon>Mycoplasmatota</taxon>
        <taxon>Mollicutes</taxon>
        <taxon>Acholeplasmatales</taxon>
        <taxon>Acholeplasmataceae</taxon>
        <taxon>Peloplasma</taxon>
    </lineage>
</organism>
<accession>A0AAW6U314</accession>
<comment type="caution">
    <text evidence="4">The sequence shown here is derived from an EMBL/GenBank/DDBJ whole genome shotgun (WGS) entry which is preliminary data.</text>
</comment>
<evidence type="ECO:0000256" key="1">
    <source>
        <dbReference type="ARBA" id="ARBA00008950"/>
    </source>
</evidence>
<dbReference type="InterPro" id="IPR024654">
    <property type="entry name" value="Calcineurin-like_PHP_lpxH"/>
</dbReference>
<dbReference type="GO" id="GO:0046872">
    <property type="term" value="F:metal ion binding"/>
    <property type="evidence" value="ECO:0007669"/>
    <property type="project" value="UniProtKB-KW"/>
</dbReference>
<evidence type="ECO:0000313" key="4">
    <source>
        <dbReference type="EMBL" id="MDI6452348.1"/>
    </source>
</evidence>
<feature type="domain" description="Calcineurin-like phosphoesterase" evidence="3">
    <location>
        <begin position="1"/>
        <end position="137"/>
    </location>
</feature>
<comment type="cofactor">
    <cofactor evidence="2">
        <name>a divalent metal cation</name>
        <dbReference type="ChEBI" id="CHEBI:60240"/>
    </cofactor>
</comment>
<evidence type="ECO:0000313" key="5">
    <source>
        <dbReference type="Proteomes" id="UP001431532"/>
    </source>
</evidence>
<dbReference type="EC" id="3.1.4.-" evidence="2"/>
<dbReference type="Proteomes" id="UP001431532">
    <property type="component" value="Unassembled WGS sequence"/>
</dbReference>
<evidence type="ECO:0000256" key="2">
    <source>
        <dbReference type="RuleBase" id="RU362039"/>
    </source>
</evidence>
<dbReference type="GO" id="GO:0016787">
    <property type="term" value="F:hydrolase activity"/>
    <property type="evidence" value="ECO:0007669"/>
    <property type="project" value="UniProtKB-UniRule"/>
</dbReference>
<proteinExistence type="inferred from homology"/>
<gene>
    <name evidence="4" type="ORF">QJ521_02120</name>
</gene>
<comment type="similarity">
    <text evidence="1 2">Belongs to the metallophosphoesterase superfamily. YfcE family.</text>
</comment>
<sequence length="146" mass="17097">MKLLITSDVHANEEALNEIVKKHQDITHHINAGDMCMSPKKYEKYHIITVKGNNDFGVDIPYFRLLDIEGKRILLTHGHYEHVKFGLDRLKLKAKMNEANICIFGHTHERYMMVDEEILFINPGALGDHHRSYAIYENEQVTFYTR</sequence>
<keyword evidence="5" id="KW-1185">Reference proteome</keyword>
<dbReference type="NCBIfam" id="TIGR00040">
    <property type="entry name" value="yfcE"/>
    <property type="match status" value="1"/>
</dbReference>
<dbReference type="SUPFAM" id="SSF56300">
    <property type="entry name" value="Metallo-dependent phosphatases"/>
    <property type="match status" value="1"/>
</dbReference>
<dbReference type="EMBL" id="JASCXW010000003">
    <property type="protein sequence ID" value="MDI6452348.1"/>
    <property type="molecule type" value="Genomic_DNA"/>
</dbReference>
<dbReference type="Gene3D" id="3.60.21.10">
    <property type="match status" value="1"/>
</dbReference>
<dbReference type="InterPro" id="IPR000979">
    <property type="entry name" value="Phosphodiesterase_MJ0936/Vps29"/>
</dbReference>
<dbReference type="InterPro" id="IPR029052">
    <property type="entry name" value="Metallo-depent_PP-like"/>
</dbReference>
<keyword evidence="2" id="KW-0479">Metal-binding</keyword>
<dbReference type="PANTHER" id="PTHR11124">
    <property type="entry name" value="VACUOLAR SORTING PROTEIN VPS29"/>
    <property type="match status" value="1"/>
</dbReference>
<dbReference type="Pfam" id="PF12850">
    <property type="entry name" value="Metallophos_2"/>
    <property type="match status" value="1"/>
</dbReference>